<proteinExistence type="inferred from homology"/>
<keyword evidence="8" id="KW-1185">Reference proteome</keyword>
<evidence type="ECO:0000256" key="4">
    <source>
        <dbReference type="ARBA" id="ARBA00029459"/>
    </source>
</evidence>
<evidence type="ECO:0000313" key="8">
    <source>
        <dbReference type="Proteomes" id="UP001497623"/>
    </source>
</evidence>
<protein>
    <recommendedName>
        <fullName evidence="6">Pacifastin domain-containing protein</fullName>
    </recommendedName>
</protein>
<dbReference type="Proteomes" id="UP001497623">
    <property type="component" value="Unassembled WGS sequence"/>
</dbReference>
<dbReference type="GO" id="GO:0004867">
    <property type="term" value="F:serine-type endopeptidase inhibitor activity"/>
    <property type="evidence" value="ECO:0007669"/>
    <property type="project" value="UniProtKB-UniRule"/>
</dbReference>
<comment type="subcellular location">
    <subcellularLocation>
        <location evidence="1">Secreted</location>
    </subcellularLocation>
</comment>
<dbReference type="PROSITE" id="PS51446">
    <property type="entry name" value="PACIFASTIN"/>
    <property type="match status" value="1"/>
</dbReference>
<dbReference type="Pfam" id="PF05375">
    <property type="entry name" value="Pacifastin_I"/>
    <property type="match status" value="1"/>
</dbReference>
<name>A0AAV2S601_MEGNR</name>
<dbReference type="SUPFAM" id="SSF57283">
    <property type="entry name" value="PMP inhibitors"/>
    <property type="match status" value="1"/>
</dbReference>
<keyword evidence="5" id="KW-0722">Serine protease inhibitor</keyword>
<keyword evidence="2" id="KW-0964">Secreted</keyword>
<comment type="caution">
    <text evidence="7">The sequence shown here is derived from an EMBL/GenBank/DDBJ whole genome shotgun (WGS) entry which is preliminary data.</text>
</comment>
<comment type="similarity">
    <text evidence="4 5">Belongs to the protease inhibitor I19 family.</text>
</comment>
<evidence type="ECO:0000256" key="1">
    <source>
        <dbReference type="ARBA" id="ARBA00004613"/>
    </source>
</evidence>
<feature type="site" description="Reactive bond" evidence="5">
    <location>
        <begin position="77"/>
        <end position="78"/>
    </location>
</feature>
<feature type="disulfide bond" evidence="5">
    <location>
        <begin position="62"/>
        <end position="80"/>
    </location>
</feature>
<dbReference type="GO" id="GO:0005576">
    <property type="term" value="C:extracellular region"/>
    <property type="evidence" value="ECO:0007669"/>
    <property type="project" value="UniProtKB-SubCell"/>
</dbReference>
<evidence type="ECO:0000256" key="3">
    <source>
        <dbReference type="ARBA" id="ARBA00023157"/>
    </source>
</evidence>
<dbReference type="InterPro" id="IPR036201">
    <property type="entry name" value="Pacifastin_dom_sf"/>
</dbReference>
<evidence type="ECO:0000256" key="5">
    <source>
        <dbReference type="PROSITE-ProRule" id="PRU00776"/>
    </source>
</evidence>
<organism evidence="7 8">
    <name type="scientific">Meganyctiphanes norvegica</name>
    <name type="common">Northern krill</name>
    <name type="synonym">Thysanopoda norvegica</name>
    <dbReference type="NCBI Taxonomy" id="48144"/>
    <lineage>
        <taxon>Eukaryota</taxon>
        <taxon>Metazoa</taxon>
        <taxon>Ecdysozoa</taxon>
        <taxon>Arthropoda</taxon>
        <taxon>Crustacea</taxon>
        <taxon>Multicrustacea</taxon>
        <taxon>Malacostraca</taxon>
        <taxon>Eumalacostraca</taxon>
        <taxon>Eucarida</taxon>
        <taxon>Euphausiacea</taxon>
        <taxon>Euphausiidae</taxon>
        <taxon>Meganyctiphanes</taxon>
    </lineage>
</organism>
<feature type="non-terminal residue" evidence="7">
    <location>
        <position position="1"/>
    </location>
</feature>
<keyword evidence="5" id="KW-0646">Protease inhibitor</keyword>
<dbReference type="AlphaFoldDB" id="A0AAV2S601"/>
<evidence type="ECO:0000313" key="7">
    <source>
        <dbReference type="EMBL" id="CAL4159432.1"/>
    </source>
</evidence>
<dbReference type="InterPro" id="IPR008037">
    <property type="entry name" value="Pacifastin_dom"/>
</dbReference>
<feature type="disulfide bond" evidence="5">
    <location>
        <begin position="52"/>
        <end position="67"/>
    </location>
</feature>
<dbReference type="EMBL" id="CAXKWB010043525">
    <property type="protein sequence ID" value="CAL4159432.1"/>
    <property type="molecule type" value="Genomic_DNA"/>
</dbReference>
<evidence type="ECO:0000259" key="6">
    <source>
        <dbReference type="PROSITE" id="PS51446"/>
    </source>
</evidence>
<reference evidence="7 8" key="1">
    <citation type="submission" date="2024-05" db="EMBL/GenBank/DDBJ databases">
        <authorList>
            <person name="Wallberg A."/>
        </authorList>
    </citation>
    <scope>NUCLEOTIDE SEQUENCE [LARGE SCALE GENOMIC DNA]</scope>
</reference>
<evidence type="ECO:0000256" key="2">
    <source>
        <dbReference type="ARBA" id="ARBA00022525"/>
    </source>
</evidence>
<feature type="disulfide bond" evidence="5">
    <location>
        <begin position="65"/>
        <end position="75"/>
    </location>
</feature>
<gene>
    <name evidence="7" type="ORF">MNOR_LOCUS32278</name>
</gene>
<accession>A0AAV2S601</accession>
<keyword evidence="3 5" id="KW-1015">Disulfide bond</keyword>
<feature type="domain" description="Pacifastin" evidence="6">
    <location>
        <begin position="49"/>
        <end position="83"/>
    </location>
</feature>
<sequence length="139" mass="15235">VLQLQVVSRQAKDSPRMQYQLRQVTLVVVLAMVAWQGASVHAARLKRQSPECVAGKSWQQDCNSCFCTENGIAACTLKLCAPDLLPETGNSGNCPNIPDNLLCPADCAAQFFIDNNGCRACRCDSANTRPYCYPYCGRK</sequence>